<gene>
    <name evidence="2" type="ORF">CPT_Ptah_016</name>
</gene>
<evidence type="ECO:0000313" key="3">
    <source>
        <dbReference type="Proteomes" id="UP000827959"/>
    </source>
</evidence>
<reference evidence="2 3" key="1">
    <citation type="submission" date="2021-06" db="EMBL/GenBank/DDBJ databases">
        <title>Complete genome sequence of Stenotrophomonas maltophilia phage Ptah.</title>
        <authorList>
            <person name="Berg A."/>
            <person name="Tate N."/>
            <person name="Clark J."/>
            <person name="Le T."/>
            <person name="Liu M."/>
            <person name="Burrowes B."/>
        </authorList>
    </citation>
    <scope>NUCLEOTIDE SEQUENCE [LARGE SCALE GENOMIC DNA]</scope>
</reference>
<evidence type="ECO:0000313" key="2">
    <source>
        <dbReference type="EMBL" id="QYW01731.1"/>
    </source>
</evidence>
<organism evidence="2 3">
    <name type="scientific">Stenotrophomonas phage Ptah</name>
    <dbReference type="NCBI Taxonomy" id="2859657"/>
    <lineage>
        <taxon>Viruses</taxon>
        <taxon>Duplodnaviria</taxon>
        <taxon>Heunggongvirae</taxon>
        <taxon>Uroviricota</taxon>
        <taxon>Caudoviricetes</taxon>
        <taxon>Autographivirales</taxon>
        <taxon>Autonotataviridae</taxon>
        <taxon>Gujervirinae</taxon>
        <taxon>Ponderosavirus</taxon>
        <taxon>Ponderosavirus ptah</taxon>
    </lineage>
</organism>
<feature type="region of interest" description="Disordered" evidence="1">
    <location>
        <begin position="1"/>
        <end position="30"/>
    </location>
</feature>
<proteinExistence type="predicted"/>
<dbReference type="EMBL" id="MZ326854">
    <property type="protein sequence ID" value="QYW01731.1"/>
    <property type="molecule type" value="Genomic_DNA"/>
</dbReference>
<sequence length="90" mass="9832">MREVNNIKIRSGVERGGPAMSASELSPGKSYRRVGSNLGSTYFNIITTDGLSDARGMHIVDLNDMRHCKPDHESLQGLRFVESPITIATA</sequence>
<dbReference type="Proteomes" id="UP000827959">
    <property type="component" value="Segment"/>
</dbReference>
<accession>A0AAE7WLK9</accession>
<protein>
    <submittedName>
        <fullName evidence="2">Uncharacterized protein</fullName>
    </submittedName>
</protein>
<name>A0AAE7WLK9_9CAUD</name>
<keyword evidence="3" id="KW-1185">Reference proteome</keyword>
<evidence type="ECO:0000256" key="1">
    <source>
        <dbReference type="SAM" id="MobiDB-lite"/>
    </source>
</evidence>